<proteinExistence type="predicted"/>
<sequence>MSKEIETEITVFDLDNDSDLDVIINSQCSESKCLEVYLNIGGKYKSVISEFGSISIKLTNSEKGETSKLVLNSVTNHCCGESPFGSNRDFIFIKDKVITKNNYVSYNHEFYNDEDNYRLTLTPYKLLTKEYEIKITVDSYNVRFSADLNQHNSTFTCPEKTNIIAKLKKGATVKVIGEFKGNDSEERTWLYVEATNEAINDNDCSSPISYKFDKQKLRGWISDKYVEK</sequence>
<evidence type="ECO:0000313" key="2">
    <source>
        <dbReference type="Proteomes" id="UP000605013"/>
    </source>
</evidence>
<reference evidence="1 2" key="1">
    <citation type="submission" date="2020-12" db="EMBL/GenBank/DDBJ databases">
        <title>Olleya sediminilitoris sp. nov., isolated from a tidal flat.</title>
        <authorList>
            <person name="Park S."/>
            <person name="Yoon J.-H."/>
        </authorList>
    </citation>
    <scope>NUCLEOTIDE SEQUENCE [LARGE SCALE GENOMIC DNA]</scope>
    <source>
        <strain evidence="1 2">YSTF-M6</strain>
    </source>
</reference>
<gene>
    <name evidence="1" type="ORF">JAO71_07180</name>
</gene>
<accession>A0ABS1WKC9</accession>
<dbReference type="EMBL" id="JAEMEF010000004">
    <property type="protein sequence ID" value="MBL7559582.1"/>
    <property type="molecule type" value="Genomic_DNA"/>
</dbReference>
<dbReference type="RefSeq" id="WP_202999851.1">
    <property type="nucleotide sequence ID" value="NZ_JAEMEF010000004.1"/>
</dbReference>
<name>A0ABS1WKC9_9FLAO</name>
<keyword evidence="2" id="KW-1185">Reference proteome</keyword>
<comment type="caution">
    <text evidence="1">The sequence shown here is derived from an EMBL/GenBank/DDBJ whole genome shotgun (WGS) entry which is preliminary data.</text>
</comment>
<organism evidence="1 2">
    <name type="scientific">Olleya sediminilitoris</name>
    <dbReference type="NCBI Taxonomy" id="2795739"/>
    <lineage>
        <taxon>Bacteria</taxon>
        <taxon>Pseudomonadati</taxon>
        <taxon>Bacteroidota</taxon>
        <taxon>Flavobacteriia</taxon>
        <taxon>Flavobacteriales</taxon>
        <taxon>Flavobacteriaceae</taxon>
    </lineage>
</organism>
<dbReference type="Gene3D" id="2.30.30.40">
    <property type="entry name" value="SH3 Domains"/>
    <property type="match status" value="1"/>
</dbReference>
<dbReference type="Proteomes" id="UP000605013">
    <property type="component" value="Unassembled WGS sequence"/>
</dbReference>
<protein>
    <recommendedName>
        <fullName evidence="3">SH3 domain-containing protein</fullName>
    </recommendedName>
</protein>
<evidence type="ECO:0008006" key="3">
    <source>
        <dbReference type="Google" id="ProtNLM"/>
    </source>
</evidence>
<evidence type="ECO:0000313" key="1">
    <source>
        <dbReference type="EMBL" id="MBL7559582.1"/>
    </source>
</evidence>